<dbReference type="EMBL" id="UOGH01000159">
    <property type="protein sequence ID" value="VAX30323.1"/>
    <property type="molecule type" value="Genomic_DNA"/>
</dbReference>
<organism evidence="2">
    <name type="scientific">hydrothermal vent metagenome</name>
    <dbReference type="NCBI Taxonomy" id="652676"/>
    <lineage>
        <taxon>unclassified sequences</taxon>
        <taxon>metagenomes</taxon>
        <taxon>ecological metagenomes</taxon>
    </lineage>
</organism>
<gene>
    <name evidence="2" type="ORF">MNBD_NITROSPIRAE02-1338</name>
</gene>
<protein>
    <submittedName>
        <fullName evidence="2">Putative lipoprotein</fullName>
    </submittedName>
</protein>
<evidence type="ECO:0000259" key="1">
    <source>
        <dbReference type="Pfam" id="PF14321"/>
    </source>
</evidence>
<evidence type="ECO:0000313" key="2">
    <source>
        <dbReference type="EMBL" id="VAX30323.1"/>
    </source>
</evidence>
<dbReference type="InterPro" id="IPR025491">
    <property type="entry name" value="DUF4382"/>
</dbReference>
<accession>A0A3B1D0L7</accession>
<name>A0A3B1D0L7_9ZZZZ</name>
<dbReference type="Pfam" id="PF14321">
    <property type="entry name" value="DUF4382"/>
    <property type="match status" value="1"/>
</dbReference>
<dbReference type="PROSITE" id="PS51257">
    <property type="entry name" value="PROKAR_LIPOPROTEIN"/>
    <property type="match status" value="1"/>
</dbReference>
<sequence>MKSIRFMCMAALTVLLALSLTGCGSDSSTGTLSLSVTDAPVDGAVSVVVQFTGVQLLSTSGELLTFTFETPKTIDLLALQGGNSAPLLDKINVPEGDYPVISLTVNAEPGVLDSYIELTDGTQHSLWIPSANETGLILTQGCSVTANGVADFVIDFDLRKSVFDPEVLDGDYILKPVLRIVDNTEAGSIAGTVDVALTTDATCTSGNAVYIYEGLNVTPDDVGGTVEPEATTLVTADNTYKAAFLEPGDYTVAFTCQAADDNPDTDDAITFVGTVNVTVSVGVETPNNF</sequence>
<reference evidence="2" key="1">
    <citation type="submission" date="2018-06" db="EMBL/GenBank/DDBJ databases">
        <authorList>
            <person name="Zhirakovskaya E."/>
        </authorList>
    </citation>
    <scope>NUCLEOTIDE SEQUENCE</scope>
</reference>
<proteinExistence type="predicted"/>
<dbReference type="AlphaFoldDB" id="A0A3B1D0L7"/>
<keyword evidence="2" id="KW-0449">Lipoprotein</keyword>
<feature type="domain" description="DUF4382" evidence="1">
    <location>
        <begin position="29"/>
        <end position="176"/>
    </location>
</feature>